<keyword evidence="1" id="KW-1133">Transmembrane helix</keyword>
<sequence length="60" mass="6870">MKIVLDIVIIIGFIVVTFFGLGPVLFADGSRLERLITLLVVICLYVLLTLAFKWVKKRYK</sequence>
<evidence type="ECO:0000313" key="2">
    <source>
        <dbReference type="EMBL" id="WZL71273.1"/>
    </source>
</evidence>
<keyword evidence="1" id="KW-0812">Transmembrane</keyword>
<accession>A0ABZ2YB84</accession>
<dbReference type="RefSeq" id="WP_341878236.1">
    <property type="nucleotide sequence ID" value="NZ_CP121687.1"/>
</dbReference>
<protein>
    <submittedName>
        <fullName evidence="2">Uncharacterized protein</fullName>
    </submittedName>
</protein>
<dbReference type="Proteomes" id="UP001486565">
    <property type="component" value="Chromosome"/>
</dbReference>
<keyword evidence="3" id="KW-1185">Reference proteome</keyword>
<dbReference type="EMBL" id="CP121687">
    <property type="protein sequence ID" value="WZL71273.1"/>
    <property type="molecule type" value="Genomic_DNA"/>
</dbReference>
<feature type="transmembrane region" description="Helical" evidence="1">
    <location>
        <begin position="7"/>
        <end position="29"/>
    </location>
</feature>
<evidence type="ECO:0000313" key="3">
    <source>
        <dbReference type="Proteomes" id="UP001486565"/>
    </source>
</evidence>
<dbReference type="Pfam" id="PF22268">
    <property type="entry name" value="DUF6954"/>
    <property type="match status" value="1"/>
</dbReference>
<dbReference type="InterPro" id="IPR054229">
    <property type="entry name" value="DUF6954"/>
</dbReference>
<proteinExistence type="predicted"/>
<feature type="transmembrane region" description="Helical" evidence="1">
    <location>
        <begin position="35"/>
        <end position="55"/>
    </location>
</feature>
<keyword evidence="1" id="KW-0472">Membrane</keyword>
<organism evidence="2 3">
    <name type="scientific">Defluviitalea saccharophila</name>
    <dbReference type="NCBI Taxonomy" id="879970"/>
    <lineage>
        <taxon>Bacteria</taxon>
        <taxon>Bacillati</taxon>
        <taxon>Bacillota</taxon>
        <taxon>Clostridia</taxon>
        <taxon>Lachnospirales</taxon>
        <taxon>Defluviitaleaceae</taxon>
        <taxon>Defluviitalea</taxon>
    </lineage>
</organism>
<name>A0ABZ2YB84_9FIRM</name>
<gene>
    <name evidence="2" type="ORF">QBE51_07120</name>
</gene>
<evidence type="ECO:0000256" key="1">
    <source>
        <dbReference type="SAM" id="Phobius"/>
    </source>
</evidence>
<reference evidence="2 3" key="1">
    <citation type="submission" date="2023-03" db="EMBL/GenBank/DDBJ databases">
        <title>Novel Species.</title>
        <authorList>
            <person name="Ma S."/>
        </authorList>
    </citation>
    <scope>NUCLEOTIDE SEQUENCE [LARGE SCALE GENOMIC DNA]</scope>
    <source>
        <strain evidence="2 3">LIND6LT2</strain>
    </source>
</reference>